<dbReference type="PANTHER" id="PTHR46899:SF3">
    <property type="entry name" value="PROTEIN PHOSPHATASE 1 REGULATORY SUBUNIT 27"/>
    <property type="match status" value="1"/>
</dbReference>
<name>A0AAD9QXQ8_ACRCE</name>
<evidence type="ECO:0000256" key="1">
    <source>
        <dbReference type="PROSITE-ProRule" id="PRU00023"/>
    </source>
</evidence>
<accession>A0AAD9QXQ8</accession>
<gene>
    <name evidence="3" type="ORF">P5673_006378</name>
</gene>
<dbReference type="SUPFAM" id="SSF48403">
    <property type="entry name" value="Ankyrin repeat"/>
    <property type="match status" value="1"/>
</dbReference>
<dbReference type="InterPro" id="IPR002110">
    <property type="entry name" value="Ankyrin_rpt"/>
</dbReference>
<dbReference type="InterPro" id="IPR036770">
    <property type="entry name" value="Ankyrin_rpt-contain_sf"/>
</dbReference>
<sequence>MDTWRRSSWPERTLRETRTRTLYDISEQAEELEGGASKDKKASVNPQQHDNHQCCMKLNEPSLPEMHRVILDGNLKSLKELIKSGADINALDSTGWPPMHTAIKMGRTDCAALLIKEGAGEFYYNKQKQEYLKRFQRCQKVGLRRTSSYWR</sequence>
<dbReference type="Gene3D" id="1.25.40.20">
    <property type="entry name" value="Ankyrin repeat-containing domain"/>
    <property type="match status" value="1"/>
</dbReference>
<dbReference type="Pfam" id="PF13637">
    <property type="entry name" value="Ank_4"/>
    <property type="match status" value="1"/>
</dbReference>
<dbReference type="EMBL" id="JARQWQ010000010">
    <property type="protein sequence ID" value="KAK2569444.1"/>
    <property type="molecule type" value="Genomic_DNA"/>
</dbReference>
<feature type="region of interest" description="Disordered" evidence="2">
    <location>
        <begin position="29"/>
        <end position="50"/>
    </location>
</feature>
<dbReference type="AlphaFoldDB" id="A0AAD9QXQ8"/>
<reference evidence="3" key="1">
    <citation type="journal article" date="2023" name="G3 (Bethesda)">
        <title>Whole genome assembly and annotation of the endangered Caribbean coral Acropora cervicornis.</title>
        <authorList>
            <person name="Selwyn J.D."/>
            <person name="Vollmer S.V."/>
        </authorList>
    </citation>
    <scope>NUCLEOTIDE SEQUENCE</scope>
    <source>
        <strain evidence="3">K2</strain>
    </source>
</reference>
<dbReference type="SMART" id="SM00248">
    <property type="entry name" value="ANK"/>
    <property type="match status" value="2"/>
</dbReference>
<protein>
    <submittedName>
        <fullName evidence="3">Protein phosphatase 1 regulatory subunit 27</fullName>
    </submittedName>
</protein>
<proteinExistence type="predicted"/>
<evidence type="ECO:0000313" key="3">
    <source>
        <dbReference type="EMBL" id="KAK2569444.1"/>
    </source>
</evidence>
<dbReference type="InterPro" id="IPR053080">
    <property type="entry name" value="PP1_regulatory_subunit_27"/>
</dbReference>
<feature type="repeat" description="ANK" evidence="1">
    <location>
        <begin position="94"/>
        <end position="126"/>
    </location>
</feature>
<reference evidence="3" key="2">
    <citation type="journal article" date="2023" name="Science">
        <title>Genomic signatures of disease resistance in endangered staghorn corals.</title>
        <authorList>
            <person name="Vollmer S.V."/>
            <person name="Selwyn J.D."/>
            <person name="Despard B.A."/>
            <person name="Roesel C.L."/>
        </authorList>
    </citation>
    <scope>NUCLEOTIDE SEQUENCE</scope>
    <source>
        <strain evidence="3">K2</strain>
    </source>
</reference>
<dbReference type="Proteomes" id="UP001249851">
    <property type="component" value="Unassembled WGS sequence"/>
</dbReference>
<keyword evidence="4" id="KW-1185">Reference proteome</keyword>
<keyword evidence="1" id="KW-0040">ANK repeat</keyword>
<comment type="caution">
    <text evidence="3">The sequence shown here is derived from an EMBL/GenBank/DDBJ whole genome shotgun (WGS) entry which is preliminary data.</text>
</comment>
<feature type="repeat" description="ANK" evidence="1">
    <location>
        <begin position="61"/>
        <end position="93"/>
    </location>
</feature>
<evidence type="ECO:0000313" key="4">
    <source>
        <dbReference type="Proteomes" id="UP001249851"/>
    </source>
</evidence>
<dbReference type="PANTHER" id="PTHR46899">
    <property type="entry name" value="PROTEIN PHOSPHATASE 1 REGULATORY SUBUNIT 27"/>
    <property type="match status" value="1"/>
</dbReference>
<organism evidence="3 4">
    <name type="scientific">Acropora cervicornis</name>
    <name type="common">Staghorn coral</name>
    <dbReference type="NCBI Taxonomy" id="6130"/>
    <lineage>
        <taxon>Eukaryota</taxon>
        <taxon>Metazoa</taxon>
        <taxon>Cnidaria</taxon>
        <taxon>Anthozoa</taxon>
        <taxon>Hexacorallia</taxon>
        <taxon>Scleractinia</taxon>
        <taxon>Astrocoeniina</taxon>
        <taxon>Acroporidae</taxon>
        <taxon>Acropora</taxon>
    </lineage>
</organism>
<evidence type="ECO:0000256" key="2">
    <source>
        <dbReference type="SAM" id="MobiDB-lite"/>
    </source>
</evidence>
<dbReference type="PROSITE" id="PS50297">
    <property type="entry name" value="ANK_REP_REGION"/>
    <property type="match status" value="1"/>
</dbReference>
<dbReference type="PROSITE" id="PS50088">
    <property type="entry name" value="ANK_REPEAT"/>
    <property type="match status" value="2"/>
</dbReference>